<evidence type="ECO:0000313" key="2">
    <source>
        <dbReference type="EMBL" id="KAK4313347.1"/>
    </source>
</evidence>
<dbReference type="GO" id="GO:0016747">
    <property type="term" value="F:acyltransferase activity, transferring groups other than amino-acyl groups"/>
    <property type="evidence" value="ECO:0007669"/>
    <property type="project" value="InterPro"/>
</dbReference>
<evidence type="ECO:0000259" key="1">
    <source>
        <dbReference type="Pfam" id="PF08445"/>
    </source>
</evidence>
<dbReference type="SUPFAM" id="SSF55729">
    <property type="entry name" value="Acyl-CoA N-acyltransferases (Nat)"/>
    <property type="match status" value="1"/>
</dbReference>
<gene>
    <name evidence="2" type="ORF">Pmani_015301</name>
</gene>
<dbReference type="Proteomes" id="UP001292094">
    <property type="component" value="Unassembled WGS sequence"/>
</dbReference>
<dbReference type="AlphaFoldDB" id="A0AAE1PU63"/>
<name>A0AAE1PU63_9EUCA</name>
<evidence type="ECO:0000313" key="3">
    <source>
        <dbReference type="Proteomes" id="UP001292094"/>
    </source>
</evidence>
<protein>
    <recommendedName>
        <fullName evidence="1">GCN5-related N-acetyltransferase Rv2170-like domain-containing protein</fullName>
    </recommendedName>
</protein>
<organism evidence="2 3">
    <name type="scientific">Petrolisthes manimaculis</name>
    <dbReference type="NCBI Taxonomy" id="1843537"/>
    <lineage>
        <taxon>Eukaryota</taxon>
        <taxon>Metazoa</taxon>
        <taxon>Ecdysozoa</taxon>
        <taxon>Arthropoda</taxon>
        <taxon>Crustacea</taxon>
        <taxon>Multicrustacea</taxon>
        <taxon>Malacostraca</taxon>
        <taxon>Eumalacostraca</taxon>
        <taxon>Eucarida</taxon>
        <taxon>Decapoda</taxon>
        <taxon>Pleocyemata</taxon>
        <taxon>Anomura</taxon>
        <taxon>Galatheoidea</taxon>
        <taxon>Porcellanidae</taxon>
        <taxon>Petrolisthes</taxon>
    </lineage>
</organism>
<dbReference type="InterPro" id="IPR053225">
    <property type="entry name" value="Acyl-CoA_N-acyltransferase"/>
</dbReference>
<dbReference type="PANTHER" id="PTHR20958">
    <property type="entry name" value="GLYCINE N-ACYLTRANSFERASE-LIKE PROTEIN"/>
    <property type="match status" value="1"/>
</dbReference>
<comment type="caution">
    <text evidence="2">The sequence shown here is derived from an EMBL/GenBank/DDBJ whole genome shotgun (WGS) entry which is preliminary data.</text>
</comment>
<dbReference type="InterPro" id="IPR013653">
    <property type="entry name" value="GCN5-like_dom"/>
</dbReference>
<keyword evidence="3" id="KW-1185">Reference proteome</keyword>
<dbReference type="InterPro" id="IPR016181">
    <property type="entry name" value="Acyl_CoA_acyltransferase"/>
</dbReference>
<dbReference type="PANTHER" id="PTHR20958:SF6">
    <property type="entry name" value="GLYCINE N-ACYLTRANSFERASE-LIKE PROTEIN"/>
    <property type="match status" value="1"/>
</dbReference>
<feature type="domain" description="GCN5-related N-acetyltransferase Rv2170-like" evidence="1">
    <location>
        <begin position="239"/>
        <end position="315"/>
    </location>
</feature>
<sequence>MLVSRGVRQVRKEGELRDLFTKLKHYLPQSISVHGTIDMQLLYGPSSMPHTTILAADPPDSCSMVVVTPAFSYKGIQSVTVFWSVEEECSEHMAKLLGMIPGLDWSRPVFLYACGIDVLTEMDSMVIAGVKQVRRLTISSGNIYTLDKPQLDTPKLNGDFYISSLGPADLDRVRSFWKYSFSEQRDAHLKMITAFPSVAIRMKSSNSPLKAKKTDVQNEWDNGTINDKHKDTPEEETNDEETLVSWIHSYKNGLIGNTFTVKEQRRRGLAKVATLTLAHHFLQKGHIPVVAIDSANTSSIAFHKSLGFKQSSTVEYVIRFPEGTSPKDLEFEMSQRDFL</sequence>
<proteinExistence type="predicted"/>
<dbReference type="EMBL" id="JAWZYT010001326">
    <property type="protein sequence ID" value="KAK4313347.1"/>
    <property type="molecule type" value="Genomic_DNA"/>
</dbReference>
<reference evidence="2" key="1">
    <citation type="submission" date="2023-11" db="EMBL/GenBank/DDBJ databases">
        <title>Genome assemblies of two species of porcelain crab, Petrolisthes cinctipes and Petrolisthes manimaculis (Anomura: Porcellanidae).</title>
        <authorList>
            <person name="Angst P."/>
        </authorList>
    </citation>
    <scope>NUCLEOTIDE SEQUENCE</scope>
    <source>
        <strain evidence="2">PB745_02</strain>
        <tissue evidence="2">Gill</tissue>
    </source>
</reference>
<accession>A0AAE1PU63</accession>
<dbReference type="Pfam" id="PF08445">
    <property type="entry name" value="FR47"/>
    <property type="match status" value="1"/>
</dbReference>
<dbReference type="Gene3D" id="3.40.630.30">
    <property type="match status" value="1"/>
</dbReference>